<sequence length="557" mass="62128">MANPLWREFINNRMALERRYGQILHLYEETFANYFGGYVPIHYGTSNHSTMNPETTVQIILTLAELSLSEYSESSESPFTDEDDTLKRMGWEDVHAKKPCWALLSDTYAATTVSSKSASGKSSLKFSGSPNFYGRDPFLLHIDGVSDEELRDQLYIAKEKGCIGIIVEIVETQYNGRVLDRSVLKRLSVMCAEEQFLLAVDESLTAIRCGAPFSFQREEYFDVASPDLVFFGKATGAQGVAISFDGQFVKRFGLSGSSRGRAIRKWQSNFHKPLPTADLIQAMTTIDIAIQGNFMMLSRIIGQAVRNFILEQALERGHEVTAQGVLGGLESLIFRSTSRSVKDKSSGVVSLMVNIFRGGLFSPPTLTYDPLLLLLNHEDKSERNKLTEKWKDNKLQELNFVGVVAALLANVLTSTGSWPNLLPPETTTPWPVRTCWFCGIAFALASVLTAADQTIRLHRMAGHRDGLVLIRQSLRSQDRVLIGTEWKYRPRKMQVYAWQLSVLFLAGAVLCMISGMIFLVWSAVAEDIGRGKGFDDNGKVGNTALFLGVALISIRWL</sequence>
<feature type="transmembrane region" description="Helical" evidence="1">
    <location>
        <begin position="430"/>
        <end position="451"/>
    </location>
</feature>
<proteinExistence type="predicted"/>
<dbReference type="SUPFAM" id="SSF53383">
    <property type="entry name" value="PLP-dependent transferases"/>
    <property type="match status" value="1"/>
</dbReference>
<feature type="transmembrane region" description="Helical" evidence="1">
    <location>
        <begin position="495"/>
        <end position="520"/>
    </location>
</feature>
<keyword evidence="1" id="KW-1133">Transmembrane helix</keyword>
<evidence type="ECO:0000256" key="1">
    <source>
        <dbReference type="SAM" id="Phobius"/>
    </source>
</evidence>
<accession>A0A1G4B1C1</accession>
<protein>
    <recommendedName>
        <fullName evidence="4">Aminotransferase class-III</fullName>
    </recommendedName>
</protein>
<dbReference type="InterPro" id="IPR015424">
    <property type="entry name" value="PyrdxlP-dep_Trfase"/>
</dbReference>
<dbReference type="OrthoDB" id="406765at2759"/>
<name>A0A1G4B1C1_9PEZI</name>
<dbReference type="Proteomes" id="UP000176998">
    <property type="component" value="Unassembled WGS sequence"/>
</dbReference>
<evidence type="ECO:0000313" key="2">
    <source>
        <dbReference type="EMBL" id="OHE95194.1"/>
    </source>
</evidence>
<keyword evidence="1" id="KW-0812">Transmembrane</keyword>
<organism evidence="2 3">
    <name type="scientific">Colletotrichum orchidophilum</name>
    <dbReference type="NCBI Taxonomy" id="1209926"/>
    <lineage>
        <taxon>Eukaryota</taxon>
        <taxon>Fungi</taxon>
        <taxon>Dikarya</taxon>
        <taxon>Ascomycota</taxon>
        <taxon>Pezizomycotina</taxon>
        <taxon>Sordariomycetes</taxon>
        <taxon>Hypocreomycetidae</taxon>
        <taxon>Glomerellales</taxon>
        <taxon>Glomerellaceae</taxon>
        <taxon>Colletotrichum</taxon>
    </lineage>
</organism>
<gene>
    <name evidence="2" type="ORF">CORC01_09581</name>
</gene>
<dbReference type="GeneID" id="34562720"/>
<dbReference type="Gene3D" id="3.40.640.10">
    <property type="entry name" value="Type I PLP-dependent aspartate aminotransferase-like (Major domain)"/>
    <property type="match status" value="1"/>
</dbReference>
<dbReference type="InterPro" id="IPR015421">
    <property type="entry name" value="PyrdxlP-dep_Trfase_major"/>
</dbReference>
<dbReference type="EMBL" id="MJBS01000087">
    <property type="protein sequence ID" value="OHE95194.1"/>
    <property type="molecule type" value="Genomic_DNA"/>
</dbReference>
<dbReference type="RefSeq" id="XP_022472356.1">
    <property type="nucleotide sequence ID" value="XM_022621210.1"/>
</dbReference>
<evidence type="ECO:0008006" key="4">
    <source>
        <dbReference type="Google" id="ProtNLM"/>
    </source>
</evidence>
<dbReference type="AlphaFoldDB" id="A0A1G4B1C1"/>
<keyword evidence="1" id="KW-0472">Membrane</keyword>
<evidence type="ECO:0000313" key="3">
    <source>
        <dbReference type="Proteomes" id="UP000176998"/>
    </source>
</evidence>
<reference evidence="2 3" key="1">
    <citation type="submission" date="2016-09" db="EMBL/GenBank/DDBJ databases">
        <authorList>
            <person name="Capua I."/>
            <person name="De Benedictis P."/>
            <person name="Joannis T."/>
            <person name="Lombin L.H."/>
            <person name="Cattoli G."/>
        </authorList>
    </citation>
    <scope>NUCLEOTIDE SEQUENCE [LARGE SCALE GENOMIC DNA]</scope>
    <source>
        <strain evidence="2 3">IMI 309357</strain>
    </source>
</reference>
<keyword evidence="3" id="KW-1185">Reference proteome</keyword>
<comment type="caution">
    <text evidence="2">The sequence shown here is derived from an EMBL/GenBank/DDBJ whole genome shotgun (WGS) entry which is preliminary data.</text>
</comment>